<keyword evidence="1" id="KW-0732">Signal</keyword>
<keyword evidence="3" id="KW-1185">Reference proteome</keyword>
<dbReference type="Gramene" id="ERM95928">
    <property type="protein sequence ID" value="ERM95928"/>
    <property type="gene ID" value="AMTR_s00060p00189170"/>
</dbReference>
<accession>W1NK79</accession>
<dbReference type="AlphaFoldDB" id="W1NK79"/>
<reference evidence="3" key="1">
    <citation type="journal article" date="2013" name="Science">
        <title>The Amborella genome and the evolution of flowering plants.</title>
        <authorList>
            <consortium name="Amborella Genome Project"/>
        </authorList>
    </citation>
    <scope>NUCLEOTIDE SEQUENCE [LARGE SCALE GENOMIC DNA]</scope>
</reference>
<name>W1NK79_AMBTC</name>
<feature type="chain" id="PRO_5004806636" evidence="1">
    <location>
        <begin position="23"/>
        <end position="155"/>
    </location>
</feature>
<dbReference type="HOGENOM" id="CLU_1770566_0_0_1"/>
<dbReference type="Proteomes" id="UP000017836">
    <property type="component" value="Unassembled WGS sequence"/>
</dbReference>
<feature type="signal peptide" evidence="1">
    <location>
        <begin position="1"/>
        <end position="22"/>
    </location>
</feature>
<evidence type="ECO:0000313" key="3">
    <source>
        <dbReference type="Proteomes" id="UP000017836"/>
    </source>
</evidence>
<sequence length="155" mass="17828">MGRASFHELAMLFFLLRELVKNLMEFGIPDIGSLQEEVVKLARQAREVLEIEDLAFVENAPSIEPFLRFFSEQPSIIAYVEAVVKRLKMIWWSGSFYPSFEEHFSKIGKEMARANISLLDNESDMLTLEIHIGQTEALLILAREEMRDSSSSKLE</sequence>
<proteinExistence type="predicted"/>
<organism evidence="2 3">
    <name type="scientific">Amborella trichopoda</name>
    <dbReference type="NCBI Taxonomy" id="13333"/>
    <lineage>
        <taxon>Eukaryota</taxon>
        <taxon>Viridiplantae</taxon>
        <taxon>Streptophyta</taxon>
        <taxon>Embryophyta</taxon>
        <taxon>Tracheophyta</taxon>
        <taxon>Spermatophyta</taxon>
        <taxon>Magnoliopsida</taxon>
        <taxon>Amborellales</taxon>
        <taxon>Amborellaceae</taxon>
        <taxon>Amborella</taxon>
    </lineage>
</organism>
<gene>
    <name evidence="2" type="ORF">AMTR_s00060p00189170</name>
</gene>
<protein>
    <submittedName>
        <fullName evidence="2">Uncharacterized protein</fullName>
    </submittedName>
</protein>
<dbReference type="EMBL" id="KI397373">
    <property type="protein sequence ID" value="ERM95928.1"/>
    <property type="molecule type" value="Genomic_DNA"/>
</dbReference>
<evidence type="ECO:0000256" key="1">
    <source>
        <dbReference type="SAM" id="SignalP"/>
    </source>
</evidence>
<evidence type="ECO:0000313" key="2">
    <source>
        <dbReference type="EMBL" id="ERM95928.1"/>
    </source>
</evidence>